<dbReference type="AlphaFoldDB" id="A0AAD6XUG4"/>
<proteinExistence type="predicted"/>
<feature type="region of interest" description="Disordered" evidence="1">
    <location>
        <begin position="280"/>
        <end position="299"/>
    </location>
</feature>
<feature type="region of interest" description="Disordered" evidence="1">
    <location>
        <begin position="1"/>
        <end position="165"/>
    </location>
</feature>
<evidence type="ECO:0000313" key="3">
    <source>
        <dbReference type="Proteomes" id="UP001222325"/>
    </source>
</evidence>
<dbReference type="EMBL" id="JARJCN010000016">
    <property type="protein sequence ID" value="KAJ7093476.1"/>
    <property type="molecule type" value="Genomic_DNA"/>
</dbReference>
<feature type="compositionally biased region" description="Basic and acidic residues" evidence="1">
    <location>
        <begin position="37"/>
        <end position="49"/>
    </location>
</feature>
<name>A0AAD6XUG4_9AGAR</name>
<sequence length="474" mass="51168">MASSSRKQITYAHKRNRTKPPMVKHVSESSPLTQGDDPDHYMSHSELSRRLLKRARHASNPGPSPSKKLKSAGTALESLRPDMTRHPELSVEKIPKLTSSGAHPDQLSPRHSASLNLKENASRRKRKQDNLSSPSKSRSGSNASSPQKLSIAGPSLAMRRSMSKSLKRTLSNTDYNLNITLATQPPQNRISFDPSPPRPSNWIPDPFTFNFPPHLEPPSTIIDFACPPLPETHLHFFDDAQGSSTPLAAQKQRAYTRGPVPADADADATLRDPEPQLALAPDAMDADLPPPGLRTLPARARSPWLSDSLISAPDSEEWKRAPQEYLDASLRSPAKTMLDDISLGLGLGLPAFAEGGASVEGAAEPPDAHEPAASDARDCGGAAFAAPNSIVPLTSVCGDERNSTPTGTEWNGPNEPPSSPDQLDALSSGSQLLPSPVGRPTRRTVRRTRKTTPAVVLDDEDEDELLLKPGSFMF</sequence>
<evidence type="ECO:0000256" key="1">
    <source>
        <dbReference type="SAM" id="MobiDB-lite"/>
    </source>
</evidence>
<feature type="compositionally biased region" description="Polar residues" evidence="1">
    <location>
        <begin position="109"/>
        <end position="119"/>
    </location>
</feature>
<evidence type="ECO:0000313" key="2">
    <source>
        <dbReference type="EMBL" id="KAJ7093476.1"/>
    </source>
</evidence>
<protein>
    <submittedName>
        <fullName evidence="2">Uncharacterized protein</fullName>
    </submittedName>
</protein>
<keyword evidence="3" id="KW-1185">Reference proteome</keyword>
<feature type="compositionally biased region" description="Polar residues" evidence="1">
    <location>
        <begin position="130"/>
        <end position="148"/>
    </location>
</feature>
<reference evidence="2" key="1">
    <citation type="submission" date="2023-03" db="EMBL/GenBank/DDBJ databases">
        <title>Massive genome expansion in bonnet fungi (Mycena s.s.) driven by repeated elements and novel gene families across ecological guilds.</title>
        <authorList>
            <consortium name="Lawrence Berkeley National Laboratory"/>
            <person name="Harder C.B."/>
            <person name="Miyauchi S."/>
            <person name="Viragh M."/>
            <person name="Kuo A."/>
            <person name="Thoen E."/>
            <person name="Andreopoulos B."/>
            <person name="Lu D."/>
            <person name="Skrede I."/>
            <person name="Drula E."/>
            <person name="Henrissat B."/>
            <person name="Morin E."/>
            <person name="Kohler A."/>
            <person name="Barry K."/>
            <person name="LaButti K."/>
            <person name="Morin E."/>
            <person name="Salamov A."/>
            <person name="Lipzen A."/>
            <person name="Mereny Z."/>
            <person name="Hegedus B."/>
            <person name="Baldrian P."/>
            <person name="Stursova M."/>
            <person name="Weitz H."/>
            <person name="Taylor A."/>
            <person name="Grigoriev I.V."/>
            <person name="Nagy L.G."/>
            <person name="Martin F."/>
            <person name="Kauserud H."/>
        </authorList>
    </citation>
    <scope>NUCLEOTIDE SEQUENCE</scope>
    <source>
        <strain evidence="2">CBHHK173m</strain>
    </source>
</reference>
<dbReference type="Proteomes" id="UP001222325">
    <property type="component" value="Unassembled WGS sequence"/>
</dbReference>
<accession>A0AAD6XUG4</accession>
<organism evidence="2 3">
    <name type="scientific">Mycena belliarum</name>
    <dbReference type="NCBI Taxonomy" id="1033014"/>
    <lineage>
        <taxon>Eukaryota</taxon>
        <taxon>Fungi</taxon>
        <taxon>Dikarya</taxon>
        <taxon>Basidiomycota</taxon>
        <taxon>Agaricomycotina</taxon>
        <taxon>Agaricomycetes</taxon>
        <taxon>Agaricomycetidae</taxon>
        <taxon>Agaricales</taxon>
        <taxon>Marasmiineae</taxon>
        <taxon>Mycenaceae</taxon>
        <taxon>Mycena</taxon>
    </lineage>
</organism>
<feature type="compositionally biased region" description="Basic residues" evidence="1">
    <location>
        <begin position="440"/>
        <end position="450"/>
    </location>
</feature>
<feature type="region of interest" description="Disordered" evidence="1">
    <location>
        <begin position="395"/>
        <end position="453"/>
    </location>
</feature>
<comment type="caution">
    <text evidence="2">The sequence shown here is derived from an EMBL/GenBank/DDBJ whole genome shotgun (WGS) entry which is preliminary data.</text>
</comment>
<gene>
    <name evidence="2" type="ORF">B0H15DRAFT_799258</name>
</gene>
<feature type="compositionally biased region" description="Basic and acidic residues" evidence="1">
    <location>
        <begin position="79"/>
        <end position="95"/>
    </location>
</feature>